<sequence length="377" mass="42778">MRGRSRSYSVCSSRASGSDLDDDDRYSDYSDASMPSSRSRSRSRRSSPGGSVGSDNDSFYSSRETSRDPSHERYSSRRDLPMDTRNLRQSIRSNAGLMRVVHSAVARLKKKTGAPIRSIKQDISENFGVNLAGAHNTQRLNKALKSLQKEGKLVKTQQGYKLVPHKGKGEQQARRRRRRRHKGRGRKRKGRRRRRRRRHRRHGKLPGKAGVSARRRRKGRKRRRRRRRRRGKSAAAPKPRTRTLRRRGKSNPKARRTGRKKTGAASTSAAASTRGDYTPPGARTSPRLPSRNPSRVPSRIPSRMPSRLPSRSHSPARAQFDPRETPPSRDSPGPHGNSLDDFDLLARYEDVNPYDSSNTSAGVSHDPICRSFHNLYI</sequence>
<feature type="domain" description="H15" evidence="2">
    <location>
        <begin position="93"/>
        <end position="164"/>
    </location>
</feature>
<name>A0ABD3I0X4_9MARC</name>
<feature type="region of interest" description="Disordered" evidence="1">
    <location>
        <begin position="155"/>
        <end position="342"/>
    </location>
</feature>
<feature type="compositionally biased region" description="Low complexity" evidence="1">
    <location>
        <begin position="263"/>
        <end position="273"/>
    </location>
</feature>
<comment type="caution">
    <text evidence="3">The sequence shown here is derived from an EMBL/GenBank/DDBJ whole genome shotgun (WGS) entry which is preliminary data.</text>
</comment>
<proteinExistence type="predicted"/>
<dbReference type="Proteomes" id="UP001633002">
    <property type="component" value="Unassembled WGS sequence"/>
</dbReference>
<accession>A0ABD3I0X4</accession>
<dbReference type="InterPro" id="IPR036390">
    <property type="entry name" value="WH_DNA-bd_sf"/>
</dbReference>
<feature type="compositionally biased region" description="Low complexity" evidence="1">
    <location>
        <begin position="1"/>
        <end position="18"/>
    </location>
</feature>
<organism evidence="3 4">
    <name type="scientific">Riccia sorocarpa</name>
    <dbReference type="NCBI Taxonomy" id="122646"/>
    <lineage>
        <taxon>Eukaryota</taxon>
        <taxon>Viridiplantae</taxon>
        <taxon>Streptophyta</taxon>
        <taxon>Embryophyta</taxon>
        <taxon>Marchantiophyta</taxon>
        <taxon>Marchantiopsida</taxon>
        <taxon>Marchantiidae</taxon>
        <taxon>Marchantiales</taxon>
        <taxon>Ricciaceae</taxon>
        <taxon>Riccia</taxon>
    </lineage>
</organism>
<dbReference type="AlphaFoldDB" id="A0ABD3I0X4"/>
<dbReference type="InterPro" id="IPR036388">
    <property type="entry name" value="WH-like_DNA-bd_sf"/>
</dbReference>
<gene>
    <name evidence="3" type="ORF">R1sor_009315</name>
</gene>
<feature type="compositionally biased region" description="Low complexity" evidence="1">
    <location>
        <begin position="29"/>
        <end position="38"/>
    </location>
</feature>
<feature type="compositionally biased region" description="Low complexity" evidence="1">
    <location>
        <begin position="46"/>
        <end position="55"/>
    </location>
</feature>
<feature type="compositionally biased region" description="Low complexity" evidence="1">
    <location>
        <begin position="283"/>
        <end position="317"/>
    </location>
</feature>
<evidence type="ECO:0000313" key="4">
    <source>
        <dbReference type="Proteomes" id="UP001633002"/>
    </source>
</evidence>
<dbReference type="InterPro" id="IPR005818">
    <property type="entry name" value="Histone_H1/H5_H15"/>
</dbReference>
<dbReference type="EMBL" id="JBJQOH010000002">
    <property type="protein sequence ID" value="KAL3695239.1"/>
    <property type="molecule type" value="Genomic_DNA"/>
</dbReference>
<dbReference type="Pfam" id="PF00538">
    <property type="entry name" value="Linker_histone"/>
    <property type="match status" value="1"/>
</dbReference>
<evidence type="ECO:0000313" key="3">
    <source>
        <dbReference type="EMBL" id="KAL3695239.1"/>
    </source>
</evidence>
<feature type="compositionally biased region" description="Basic residues" evidence="1">
    <location>
        <begin position="174"/>
        <end position="205"/>
    </location>
</feature>
<dbReference type="Gene3D" id="1.10.10.10">
    <property type="entry name" value="Winged helix-like DNA-binding domain superfamily/Winged helix DNA-binding domain"/>
    <property type="match status" value="1"/>
</dbReference>
<feature type="compositionally biased region" description="Basic residues" evidence="1">
    <location>
        <begin position="239"/>
        <end position="262"/>
    </location>
</feature>
<reference evidence="3 4" key="1">
    <citation type="submission" date="2024-09" db="EMBL/GenBank/DDBJ databases">
        <title>Chromosome-scale assembly of Riccia sorocarpa.</title>
        <authorList>
            <person name="Paukszto L."/>
        </authorList>
    </citation>
    <scope>NUCLEOTIDE SEQUENCE [LARGE SCALE GENOMIC DNA]</scope>
    <source>
        <strain evidence="3">LP-2024</strain>
        <tissue evidence="3">Aerial parts of the thallus</tissue>
    </source>
</reference>
<dbReference type="GO" id="GO:0003677">
    <property type="term" value="F:DNA binding"/>
    <property type="evidence" value="ECO:0007669"/>
    <property type="project" value="UniProtKB-ARBA"/>
</dbReference>
<dbReference type="PROSITE" id="PS51504">
    <property type="entry name" value="H15"/>
    <property type="match status" value="1"/>
</dbReference>
<dbReference type="SUPFAM" id="SSF46785">
    <property type="entry name" value="Winged helix' DNA-binding domain"/>
    <property type="match status" value="1"/>
</dbReference>
<protein>
    <recommendedName>
        <fullName evidence="2">H15 domain-containing protein</fullName>
    </recommendedName>
</protein>
<evidence type="ECO:0000259" key="2">
    <source>
        <dbReference type="PROSITE" id="PS51504"/>
    </source>
</evidence>
<feature type="compositionally biased region" description="Basic residues" evidence="1">
    <location>
        <begin position="213"/>
        <end position="232"/>
    </location>
</feature>
<feature type="compositionally biased region" description="Basic and acidic residues" evidence="1">
    <location>
        <begin position="64"/>
        <end position="85"/>
    </location>
</feature>
<keyword evidence="4" id="KW-1185">Reference proteome</keyword>
<feature type="region of interest" description="Disordered" evidence="1">
    <location>
        <begin position="1"/>
        <end position="85"/>
    </location>
</feature>
<evidence type="ECO:0000256" key="1">
    <source>
        <dbReference type="SAM" id="MobiDB-lite"/>
    </source>
</evidence>